<keyword evidence="5 8" id="KW-0238">DNA-binding</keyword>
<dbReference type="EMBL" id="HG996476">
    <property type="protein sequence ID" value="CAG1852249.1"/>
    <property type="molecule type" value="Genomic_DNA"/>
</dbReference>
<evidence type="ECO:0000256" key="2">
    <source>
        <dbReference type="ARBA" id="ARBA00022771"/>
    </source>
</evidence>
<keyword evidence="4 9" id="KW-0805">Transcription regulation</keyword>
<sequence length="342" mass="36366">MVLPSVPVYVDPPNWNQLHAPQLGSSTGGGRNEAPQLPPPPPHGLVGAPRGEGGMVGSIRPGSMAERARLAKIGQPEQALRCPRCDSSNTKFCYFNNYSLSQPRHFCKACRRYWTRGGALRNVPVGGGCRRNKRTKSGSSSSAKNAVTAAYRQSRSPSSTIAAGATTSGITLQQQQQSPLMSSFYPPPDCRTRNLGFGFDGIQSFDAVEYQVPGSHSVGLENLRLHQHIRQFPSIMGGLEPPPPPPPRTPSLTPFQSLYPSFIGEGSGSDGRSLAALVPTRVPSSGFLMQLASTKMDDNAQELGLPRHDLIWGGSAGGSGNGGWATATGFSSFSSSLTDKFL</sequence>
<dbReference type="InParanoid" id="A0A804KRN6"/>
<feature type="region of interest" description="Disordered" evidence="10">
    <location>
        <begin position="127"/>
        <end position="162"/>
    </location>
</feature>
<evidence type="ECO:0000256" key="8">
    <source>
        <dbReference type="PROSITE-ProRule" id="PRU00071"/>
    </source>
</evidence>
<evidence type="ECO:0000256" key="9">
    <source>
        <dbReference type="RuleBase" id="RU369094"/>
    </source>
</evidence>
<protein>
    <recommendedName>
        <fullName evidence="9">Dof zinc finger protein</fullName>
    </recommendedName>
</protein>
<dbReference type="PROSITE" id="PS01361">
    <property type="entry name" value="ZF_DOF_1"/>
    <property type="match status" value="1"/>
</dbReference>
<keyword evidence="1 9" id="KW-0479">Metal-binding</keyword>
<feature type="domain" description="Dof-type" evidence="11">
    <location>
        <begin position="80"/>
        <end position="134"/>
    </location>
</feature>
<dbReference type="InterPro" id="IPR003851">
    <property type="entry name" value="Znf_Dof"/>
</dbReference>
<evidence type="ECO:0000256" key="6">
    <source>
        <dbReference type="ARBA" id="ARBA00023163"/>
    </source>
</evidence>
<keyword evidence="7 8" id="KW-0539">Nucleus</keyword>
<comment type="subcellular location">
    <subcellularLocation>
        <location evidence="8 9">Nucleus</location>
    </subcellularLocation>
</comment>
<keyword evidence="2 8" id="KW-0863">Zinc-finger</keyword>
<gene>
    <name evidence="12" type="ORF">GSMUA_101520.1</name>
</gene>
<reference evidence="13" key="2">
    <citation type="submission" date="2021-05" db="UniProtKB">
        <authorList>
            <consortium name="EnsemblPlants"/>
        </authorList>
    </citation>
    <scope>IDENTIFICATION</scope>
    <source>
        <strain evidence="13">subsp. malaccensis</strain>
    </source>
</reference>
<reference evidence="12" key="1">
    <citation type="submission" date="2021-03" db="EMBL/GenBank/DDBJ databases">
        <authorList>
            <consortium name="Genoscope - CEA"/>
            <person name="William W."/>
        </authorList>
    </citation>
    <scope>NUCLEOTIDE SEQUENCE</scope>
    <source>
        <strain evidence="12">Doubled-haploid Pahang</strain>
    </source>
</reference>
<name>A0A804KRN6_MUSAM</name>
<feature type="region of interest" description="Disordered" evidence="10">
    <location>
        <begin position="14"/>
        <end position="54"/>
    </location>
</feature>
<evidence type="ECO:0000256" key="4">
    <source>
        <dbReference type="ARBA" id="ARBA00023015"/>
    </source>
</evidence>
<dbReference type="Pfam" id="PF02701">
    <property type="entry name" value="Zn_ribbon_Dof"/>
    <property type="match status" value="1"/>
</dbReference>
<evidence type="ECO:0000256" key="1">
    <source>
        <dbReference type="ARBA" id="ARBA00022723"/>
    </source>
</evidence>
<dbReference type="GO" id="GO:0003700">
    <property type="term" value="F:DNA-binding transcription factor activity"/>
    <property type="evidence" value="ECO:0007669"/>
    <property type="project" value="UniProtKB-UniRule"/>
</dbReference>
<keyword evidence="6 9" id="KW-0804">Transcription</keyword>
<dbReference type="PROSITE" id="PS50884">
    <property type="entry name" value="ZF_DOF_2"/>
    <property type="match status" value="1"/>
</dbReference>
<evidence type="ECO:0000256" key="3">
    <source>
        <dbReference type="ARBA" id="ARBA00022833"/>
    </source>
</evidence>
<comment type="function">
    <text evidence="9">Transcription factor that binds specifically to a 5'-AA[AG]G-3' consensus core sequence.</text>
</comment>
<evidence type="ECO:0000313" key="13">
    <source>
        <dbReference type="EnsemblPlants" id="Ma10_p02210.2"/>
    </source>
</evidence>
<dbReference type="PANTHER" id="PTHR31992:SF75">
    <property type="entry name" value="DOF ZINC FINGER PROTEIN"/>
    <property type="match status" value="1"/>
</dbReference>
<dbReference type="InterPro" id="IPR045174">
    <property type="entry name" value="Dof"/>
</dbReference>
<keyword evidence="3 9" id="KW-0862">Zinc</keyword>
<dbReference type="OrthoDB" id="1927254at2759"/>
<feature type="compositionally biased region" description="Polar residues" evidence="10">
    <location>
        <begin position="137"/>
        <end position="157"/>
    </location>
</feature>
<keyword evidence="14" id="KW-1185">Reference proteome</keyword>
<dbReference type="GO" id="GO:0003677">
    <property type="term" value="F:DNA binding"/>
    <property type="evidence" value="ECO:0007669"/>
    <property type="project" value="UniProtKB-UniRule"/>
</dbReference>
<dbReference type="Proteomes" id="UP000012960">
    <property type="component" value="Unplaced"/>
</dbReference>
<dbReference type="GO" id="GO:0008270">
    <property type="term" value="F:zinc ion binding"/>
    <property type="evidence" value="ECO:0007669"/>
    <property type="project" value="UniProtKB-KW"/>
</dbReference>
<proteinExistence type="predicted"/>
<dbReference type="AlphaFoldDB" id="A0A804KRN6"/>
<evidence type="ECO:0000256" key="10">
    <source>
        <dbReference type="SAM" id="MobiDB-lite"/>
    </source>
</evidence>
<evidence type="ECO:0000259" key="11">
    <source>
        <dbReference type="PROSITE" id="PS50884"/>
    </source>
</evidence>
<evidence type="ECO:0000313" key="12">
    <source>
        <dbReference type="EMBL" id="CAG1852249.1"/>
    </source>
</evidence>
<evidence type="ECO:0000313" key="14">
    <source>
        <dbReference type="Proteomes" id="UP000012960"/>
    </source>
</evidence>
<evidence type="ECO:0000256" key="5">
    <source>
        <dbReference type="ARBA" id="ARBA00023125"/>
    </source>
</evidence>
<dbReference type="PANTHER" id="PTHR31992">
    <property type="entry name" value="DOF ZINC FINGER PROTEIN DOF1.4-RELATED"/>
    <property type="match status" value="1"/>
</dbReference>
<dbReference type="GO" id="GO:0005634">
    <property type="term" value="C:nucleus"/>
    <property type="evidence" value="ECO:0007669"/>
    <property type="project" value="UniProtKB-SubCell"/>
</dbReference>
<dbReference type="Gramene" id="Ma10_t02210.2">
    <property type="protein sequence ID" value="Ma10_p02210.2"/>
    <property type="gene ID" value="Ma10_g02210"/>
</dbReference>
<dbReference type="EnsemblPlants" id="Ma10_t02210.2">
    <property type="protein sequence ID" value="Ma10_p02210.2"/>
    <property type="gene ID" value="Ma10_g02210"/>
</dbReference>
<evidence type="ECO:0000256" key="7">
    <source>
        <dbReference type="ARBA" id="ARBA00023242"/>
    </source>
</evidence>
<feature type="compositionally biased region" description="Polar residues" evidence="10">
    <location>
        <begin position="14"/>
        <end position="25"/>
    </location>
</feature>
<accession>A0A804KRN6</accession>
<organism evidence="13 14">
    <name type="scientific">Musa acuminata subsp. malaccensis</name>
    <name type="common">Wild banana</name>
    <name type="synonym">Musa malaccensis</name>
    <dbReference type="NCBI Taxonomy" id="214687"/>
    <lineage>
        <taxon>Eukaryota</taxon>
        <taxon>Viridiplantae</taxon>
        <taxon>Streptophyta</taxon>
        <taxon>Embryophyta</taxon>
        <taxon>Tracheophyta</taxon>
        <taxon>Spermatophyta</taxon>
        <taxon>Magnoliopsida</taxon>
        <taxon>Liliopsida</taxon>
        <taxon>Zingiberales</taxon>
        <taxon>Musaceae</taxon>
        <taxon>Musa</taxon>
    </lineage>
</organism>